<feature type="region of interest" description="Disordered" evidence="1">
    <location>
        <begin position="189"/>
        <end position="226"/>
    </location>
</feature>
<dbReference type="PANTHER" id="PTHR33198">
    <property type="entry name" value="ANK_REP_REGION DOMAIN-CONTAINING PROTEIN-RELATED"/>
    <property type="match status" value="1"/>
</dbReference>
<evidence type="ECO:0000256" key="1">
    <source>
        <dbReference type="SAM" id="MobiDB-lite"/>
    </source>
</evidence>
<proteinExistence type="predicted"/>
<dbReference type="AlphaFoldDB" id="A0AAV4HG16"/>
<evidence type="ECO:0000313" key="2">
    <source>
        <dbReference type="EMBL" id="GFR96355.1"/>
    </source>
</evidence>
<evidence type="ECO:0000313" key="3">
    <source>
        <dbReference type="Proteomes" id="UP000762676"/>
    </source>
</evidence>
<dbReference type="EMBL" id="BMAT01005576">
    <property type="protein sequence ID" value="GFR96355.1"/>
    <property type="molecule type" value="Genomic_DNA"/>
</dbReference>
<name>A0AAV4HG16_9GAST</name>
<organism evidence="2 3">
    <name type="scientific">Elysia marginata</name>
    <dbReference type="NCBI Taxonomy" id="1093978"/>
    <lineage>
        <taxon>Eukaryota</taxon>
        <taxon>Metazoa</taxon>
        <taxon>Spiralia</taxon>
        <taxon>Lophotrochozoa</taxon>
        <taxon>Mollusca</taxon>
        <taxon>Gastropoda</taxon>
        <taxon>Heterobranchia</taxon>
        <taxon>Euthyneura</taxon>
        <taxon>Panpulmonata</taxon>
        <taxon>Sacoglossa</taxon>
        <taxon>Placobranchoidea</taxon>
        <taxon>Plakobranchidae</taxon>
        <taxon>Elysia</taxon>
    </lineage>
</organism>
<dbReference type="PANTHER" id="PTHR33198:SF20">
    <property type="entry name" value="RETROTRANSPOSON GAG DOMAIN-CONTAINING PROTEIN"/>
    <property type="match status" value="1"/>
</dbReference>
<feature type="compositionally biased region" description="Polar residues" evidence="1">
    <location>
        <begin position="197"/>
        <end position="212"/>
    </location>
</feature>
<keyword evidence="3" id="KW-1185">Reference proteome</keyword>
<reference evidence="2 3" key="1">
    <citation type="journal article" date="2021" name="Elife">
        <title>Chloroplast acquisition without the gene transfer in kleptoplastic sea slugs, Plakobranchus ocellatus.</title>
        <authorList>
            <person name="Maeda T."/>
            <person name="Takahashi S."/>
            <person name="Yoshida T."/>
            <person name="Shimamura S."/>
            <person name="Takaki Y."/>
            <person name="Nagai Y."/>
            <person name="Toyoda A."/>
            <person name="Suzuki Y."/>
            <person name="Arimoto A."/>
            <person name="Ishii H."/>
            <person name="Satoh N."/>
            <person name="Nishiyama T."/>
            <person name="Hasebe M."/>
            <person name="Maruyama T."/>
            <person name="Minagawa J."/>
            <person name="Obokata J."/>
            <person name="Shigenobu S."/>
        </authorList>
    </citation>
    <scope>NUCLEOTIDE SEQUENCE [LARGE SCALE GENOMIC DNA]</scope>
</reference>
<protein>
    <submittedName>
        <fullName evidence="2">Pol polyprotein</fullName>
    </submittedName>
</protein>
<dbReference type="Proteomes" id="UP000762676">
    <property type="component" value="Unassembled WGS sequence"/>
</dbReference>
<accession>A0AAV4HG16</accession>
<gene>
    <name evidence="2" type="ORF">ElyMa_002719400</name>
</gene>
<feature type="compositionally biased region" description="Basic residues" evidence="1">
    <location>
        <begin position="213"/>
        <end position="226"/>
    </location>
</feature>
<sequence>MPKLNPPDPIDFQRPKWTEWKSRFMRYRVASKLTEDSGEVQVATLIYSMGNVTENIFASFTFQEEAHKQDYEIVLQKFVEYFVPKRNIIWERSKFHQISQKDSESVEEFIRALYTLSEFCEFPDRDTQIRDRLVIGLKDKEVCKKLQLKEDLTLTKAQEMARNYELIKLQNRQSQEEENIEAVKRYQMKNAKKRQPHASQTHHSQNRFWSPNKTRHPHPQTKGKKCGKCGKVHPWGQCPAFGKTCHKCHKVSHFASMCKTRSVHEVHNDLKQENEEVD</sequence>
<comment type="caution">
    <text evidence="2">The sequence shown here is derived from an EMBL/GenBank/DDBJ whole genome shotgun (WGS) entry which is preliminary data.</text>
</comment>